<gene>
    <name evidence="1" type="ORF">LCI18_013324</name>
</gene>
<reference evidence="1" key="1">
    <citation type="submission" date="2021-11" db="EMBL/GenBank/DDBJ databases">
        <title>Fusarium solani-melongenae Genome sequencing and assembly.</title>
        <authorList>
            <person name="Xie S."/>
            <person name="Huang L."/>
            <person name="Zhang X."/>
        </authorList>
    </citation>
    <scope>NUCLEOTIDE SEQUENCE</scope>
    <source>
        <strain evidence="1">CRI 24-3</strain>
    </source>
</reference>
<evidence type="ECO:0000313" key="2">
    <source>
        <dbReference type="Proteomes" id="UP000830768"/>
    </source>
</evidence>
<evidence type="ECO:0000313" key="1">
    <source>
        <dbReference type="EMBL" id="UPL02390.1"/>
    </source>
</evidence>
<dbReference type="EMBL" id="CP090039">
    <property type="protein sequence ID" value="UPL02390.1"/>
    <property type="molecule type" value="Genomic_DNA"/>
</dbReference>
<keyword evidence="2" id="KW-1185">Reference proteome</keyword>
<proteinExistence type="predicted"/>
<protein>
    <submittedName>
        <fullName evidence="1">Uncharacterized protein</fullName>
    </submittedName>
</protein>
<dbReference type="Proteomes" id="UP000830768">
    <property type="component" value="Chromosome 11"/>
</dbReference>
<sequence length="716" mass="78857">MSESHTESAQPVAGTGGRPGLSRTACERCRGQKLRCSREHPVCERCSRLAASCHYPRLVDRKLLARRARPSSTHPTSRFSSGQTNPPLINVTGPISSSGDLKGRNYASMSWIQEESASQPSALPNHPVVDAQGAGLHLGISPRQTTQFDLPTHDSKELPPRAIGLGLLDVYFERIYNADLIFSQTEFFQSYLNGEVPAYVLRAVFALASLFLNQPRRVGPVHSSELMVLAPYAKCGRAWADAAGQEALLLADRPSLQTIQTFECLTIYWFAVGETNRAIMHSVVAYTASSTLCLSPTNLDNDMDEVTLLREERKRCVFWSCWATMCISAMPVPMARSAWAEVAGVPLPATPDQLRSAGGFSSIQSMDMNWNCIFRGPTTESGHDSSKKPGATMAEYLKLIGIWARVQIVSRNASGPPDFEEAEALSIKAQTIYDSSTFPPHPPETPVSTKELARIVALHSLYHLCQMTVRCPMVSLFSGQPQDPGVSRDRARINAEVVCKHALMHCMLIRDYVSKEGDITRLSSLVGFASFVATSILLALTRSEARRRGNEDSLIQASNQFLQLMQDTMNLLDVLKVYWQPLVLMATKLHKSVDATLKVRNVPFGISCMDEVRVIQVPVTGVNSPTENQEDIIAIVYVENPAPGRDVAESILHADDVQQREAEPAPCVQDEGDLFLGGSNELDLHQIIPSISEDFFGTSLDYSDIDLWSIYPTQMA</sequence>
<organism evidence="1 2">
    <name type="scientific">Fusarium solani subsp. cucurbitae</name>
    <name type="common">Neocosmosporum cucurbitae</name>
    <dbReference type="NCBI Taxonomy" id="2747967"/>
    <lineage>
        <taxon>Eukaryota</taxon>
        <taxon>Fungi</taxon>
        <taxon>Dikarya</taxon>
        <taxon>Ascomycota</taxon>
        <taxon>Pezizomycotina</taxon>
        <taxon>Sordariomycetes</taxon>
        <taxon>Hypocreomycetidae</taxon>
        <taxon>Hypocreales</taxon>
        <taxon>Nectriaceae</taxon>
        <taxon>Fusarium</taxon>
        <taxon>Fusarium solani species complex</taxon>
    </lineage>
</organism>
<accession>A0ACD3ZM57</accession>
<name>A0ACD3ZM57_FUSSC</name>